<dbReference type="Ensembl" id="ENSCSAVT00000012893.1">
    <property type="protein sequence ID" value="ENSCSAVP00000012744.1"/>
    <property type="gene ID" value="ENSCSAVG00000007482.1"/>
</dbReference>
<evidence type="ECO:0000256" key="9">
    <source>
        <dbReference type="ARBA" id="ARBA00023180"/>
    </source>
</evidence>
<dbReference type="SUPFAM" id="SSF63825">
    <property type="entry name" value="YWTD domain"/>
    <property type="match status" value="1"/>
</dbReference>
<dbReference type="eggNOG" id="KOG1215">
    <property type="taxonomic scope" value="Eukaryota"/>
</dbReference>
<dbReference type="PANTHER" id="PTHR46513">
    <property type="entry name" value="VITELLOGENIN RECEPTOR-LIKE PROTEIN-RELATED-RELATED"/>
    <property type="match status" value="1"/>
</dbReference>
<dbReference type="InterPro" id="IPR050778">
    <property type="entry name" value="Cueball_EGF_LRP_Nidogen"/>
</dbReference>
<dbReference type="SUPFAM" id="SSF57424">
    <property type="entry name" value="LDL receptor-like module"/>
    <property type="match status" value="1"/>
</dbReference>
<dbReference type="FunFam" id="2.120.10.30:FF:000241">
    <property type="entry name" value="Low-density lipoprotein receptor-related protein 6"/>
    <property type="match status" value="1"/>
</dbReference>
<feature type="repeat" description="LDL-receptor class B" evidence="11">
    <location>
        <begin position="222"/>
        <end position="264"/>
    </location>
</feature>
<dbReference type="GeneTree" id="ENSGT00940000156574"/>
<accession>H2Z582</accession>
<dbReference type="PROSITE" id="PS01209">
    <property type="entry name" value="LDLRA_1"/>
    <property type="match status" value="1"/>
</dbReference>
<evidence type="ECO:0000256" key="11">
    <source>
        <dbReference type="PROSITE-ProRule" id="PRU00461"/>
    </source>
</evidence>
<evidence type="ECO:0000256" key="6">
    <source>
        <dbReference type="ARBA" id="ARBA00023136"/>
    </source>
</evidence>
<keyword evidence="9" id="KW-0325">Glycoprotein</keyword>
<feature type="disulfide bond" evidence="10">
    <location>
        <begin position="378"/>
        <end position="393"/>
    </location>
</feature>
<proteinExistence type="predicted"/>
<comment type="subcellular location">
    <subcellularLocation>
        <location evidence="1">Membrane</location>
        <topology evidence="1">Single-pass membrane protein</topology>
    </subcellularLocation>
</comment>
<dbReference type="SMART" id="SM00135">
    <property type="entry name" value="LY"/>
    <property type="match status" value="4"/>
</dbReference>
<reference evidence="12" key="3">
    <citation type="submission" date="2025-09" db="UniProtKB">
        <authorList>
            <consortium name="Ensembl"/>
        </authorList>
    </citation>
    <scope>IDENTIFICATION</scope>
</reference>
<dbReference type="CDD" id="cd00112">
    <property type="entry name" value="LDLa"/>
    <property type="match status" value="1"/>
</dbReference>
<keyword evidence="8" id="KW-0675">Receptor</keyword>
<dbReference type="STRING" id="51511.ENSCSAVP00000012744"/>
<evidence type="ECO:0000313" key="12">
    <source>
        <dbReference type="Ensembl" id="ENSCSAVP00000012744.1"/>
    </source>
</evidence>
<reference evidence="13" key="1">
    <citation type="submission" date="2003-08" db="EMBL/GenBank/DDBJ databases">
        <authorList>
            <person name="Birren B."/>
            <person name="Nusbaum C."/>
            <person name="Abebe A."/>
            <person name="Abouelleil A."/>
            <person name="Adekoya E."/>
            <person name="Ait-zahra M."/>
            <person name="Allen N."/>
            <person name="Allen T."/>
            <person name="An P."/>
            <person name="Anderson M."/>
            <person name="Anderson S."/>
            <person name="Arachchi H."/>
            <person name="Armbruster J."/>
            <person name="Bachantsang P."/>
            <person name="Baldwin J."/>
            <person name="Barry A."/>
            <person name="Bayul T."/>
            <person name="Blitshsteyn B."/>
            <person name="Bloom T."/>
            <person name="Blye J."/>
            <person name="Boguslavskiy L."/>
            <person name="Borowsky M."/>
            <person name="Boukhgalter B."/>
            <person name="Brunache A."/>
            <person name="Butler J."/>
            <person name="Calixte N."/>
            <person name="Calvo S."/>
            <person name="Camarata J."/>
            <person name="Campo K."/>
            <person name="Chang J."/>
            <person name="Cheshatsang Y."/>
            <person name="Citroen M."/>
            <person name="Collymore A."/>
            <person name="Considine T."/>
            <person name="Cook A."/>
            <person name="Cooke P."/>
            <person name="Corum B."/>
            <person name="Cuomo C."/>
            <person name="David R."/>
            <person name="Dawoe T."/>
            <person name="Degray S."/>
            <person name="Dodge S."/>
            <person name="Dooley K."/>
            <person name="Dorje P."/>
            <person name="Dorjee K."/>
            <person name="Dorris L."/>
            <person name="Duffey N."/>
            <person name="Dupes A."/>
            <person name="Elkins T."/>
            <person name="Engels R."/>
            <person name="Erickson J."/>
            <person name="Farina A."/>
            <person name="Faro S."/>
            <person name="Ferreira P."/>
            <person name="Fischer H."/>
            <person name="Fitzgerald M."/>
            <person name="Foley K."/>
            <person name="Gage D."/>
            <person name="Galagan J."/>
            <person name="Gearin G."/>
            <person name="Gnerre S."/>
            <person name="Gnirke A."/>
            <person name="Goyette A."/>
            <person name="Graham J."/>
            <person name="Grandbois E."/>
            <person name="Gyaltsen K."/>
            <person name="Hafez N."/>
            <person name="Hagopian D."/>
            <person name="Hagos B."/>
            <person name="Hall J."/>
            <person name="Hatcher B."/>
            <person name="Heller A."/>
            <person name="Higgins H."/>
            <person name="Honan T."/>
            <person name="Horn A."/>
            <person name="Houde N."/>
            <person name="Hughes L."/>
            <person name="Hulme W."/>
            <person name="Husby E."/>
            <person name="Iliev I."/>
            <person name="Jaffe D."/>
            <person name="Jones C."/>
            <person name="Kamal M."/>
            <person name="Kamat A."/>
            <person name="Kamvysselis M."/>
            <person name="Karlsson E."/>
            <person name="Kells C."/>
            <person name="Kieu A."/>
            <person name="Kisner P."/>
            <person name="Kodira C."/>
            <person name="Kulbokas E."/>
            <person name="Labutti K."/>
            <person name="Lama D."/>
            <person name="Landers T."/>
            <person name="Leger J."/>
            <person name="Levine S."/>
            <person name="Lewis D."/>
            <person name="Lewis T."/>
            <person name="Lindblad-toh K."/>
            <person name="Liu X."/>
            <person name="Lokyitsang T."/>
            <person name="Lokyitsang Y."/>
            <person name="Lucien O."/>
            <person name="Lui A."/>
            <person name="Ma L.J."/>
            <person name="Mabbitt R."/>
            <person name="Macdonald J."/>
            <person name="Maclean C."/>
            <person name="Major J."/>
            <person name="Manning J."/>
            <person name="Marabella R."/>
            <person name="Maru K."/>
            <person name="Matthews C."/>
            <person name="Mauceli E."/>
            <person name="Mccarthy M."/>
            <person name="Mcdonough S."/>
            <person name="Mcghee T."/>
            <person name="Meldrim J."/>
            <person name="Meneus L."/>
            <person name="Mesirov J."/>
            <person name="Mihalev A."/>
            <person name="Mihova T."/>
            <person name="Mikkelsen T."/>
            <person name="Mlenga V."/>
            <person name="Moru K."/>
            <person name="Mozes J."/>
            <person name="Mulrain L."/>
            <person name="Munson G."/>
            <person name="Naylor J."/>
            <person name="Newes C."/>
            <person name="Nguyen C."/>
            <person name="Nguyen N."/>
            <person name="Nguyen T."/>
            <person name="Nicol R."/>
            <person name="Nielsen C."/>
            <person name="Nizzari M."/>
            <person name="Norbu C."/>
            <person name="Norbu N."/>
            <person name="O'donnell P."/>
            <person name="Okoawo O."/>
            <person name="O'leary S."/>
            <person name="Omotosho B."/>
            <person name="O'neill K."/>
            <person name="Osman S."/>
            <person name="Parker S."/>
            <person name="Perrin D."/>
            <person name="Phunkhang P."/>
            <person name="Piqani B."/>
            <person name="Purcell S."/>
            <person name="Rachupka T."/>
            <person name="Ramasamy U."/>
            <person name="Rameau R."/>
            <person name="Ray V."/>
            <person name="Raymond C."/>
            <person name="Retta R."/>
            <person name="Richardson S."/>
            <person name="Rise C."/>
            <person name="Rodriguez J."/>
            <person name="Rogers J."/>
            <person name="Rogov P."/>
            <person name="Rutman M."/>
            <person name="Schupbach R."/>
            <person name="Seaman C."/>
            <person name="Settipalli S."/>
            <person name="Sharpe T."/>
            <person name="Sheridan J."/>
            <person name="Sherpa N."/>
            <person name="Shi J."/>
            <person name="Smirnov S."/>
            <person name="Smith C."/>
            <person name="Sougnez C."/>
            <person name="Spencer B."/>
            <person name="Stalker J."/>
            <person name="Stange-thomann N."/>
            <person name="Stavropoulos S."/>
            <person name="Stetson K."/>
            <person name="Stone C."/>
            <person name="Stone S."/>
            <person name="Stubbs M."/>
            <person name="Talamas J."/>
            <person name="Tchuinga P."/>
            <person name="Tenzing P."/>
            <person name="Tesfaye S."/>
            <person name="Theodore J."/>
            <person name="Thoulutsang Y."/>
            <person name="Topham K."/>
            <person name="Towey S."/>
            <person name="Tsamla T."/>
            <person name="Tsomo N."/>
            <person name="Vallee D."/>
            <person name="Vassiliev H."/>
            <person name="Venkataraman V."/>
            <person name="Vinson J."/>
            <person name="Vo A."/>
            <person name="Wade C."/>
            <person name="Wang S."/>
            <person name="Wangchuk T."/>
            <person name="Wangdi T."/>
            <person name="Whittaker C."/>
            <person name="Wilkinson J."/>
            <person name="Wu Y."/>
            <person name="Wyman D."/>
            <person name="Yadav S."/>
            <person name="Yang S."/>
            <person name="Yang X."/>
            <person name="Yeager S."/>
            <person name="Yee E."/>
            <person name="Young G."/>
            <person name="Zainoun J."/>
            <person name="Zembeck L."/>
            <person name="Zimmer A."/>
            <person name="Zody M."/>
            <person name="Lander E."/>
        </authorList>
    </citation>
    <scope>NUCLEOTIDE SEQUENCE [LARGE SCALE GENOMIC DNA]</scope>
</reference>
<dbReference type="InterPro" id="IPR000033">
    <property type="entry name" value="LDLR_classB_rpt"/>
</dbReference>
<dbReference type="HOGENOM" id="CLU_673600_0_0_1"/>
<evidence type="ECO:0000256" key="8">
    <source>
        <dbReference type="ARBA" id="ARBA00023170"/>
    </source>
</evidence>
<dbReference type="Proteomes" id="UP000007875">
    <property type="component" value="Unassembled WGS sequence"/>
</dbReference>
<organism evidence="12 13">
    <name type="scientific">Ciona savignyi</name>
    <name type="common">Pacific transparent sea squirt</name>
    <dbReference type="NCBI Taxonomy" id="51511"/>
    <lineage>
        <taxon>Eukaryota</taxon>
        <taxon>Metazoa</taxon>
        <taxon>Chordata</taxon>
        <taxon>Tunicata</taxon>
        <taxon>Ascidiacea</taxon>
        <taxon>Phlebobranchia</taxon>
        <taxon>Cionidae</taxon>
        <taxon>Ciona</taxon>
    </lineage>
</organism>
<dbReference type="OMA" id="ITRIVFE"/>
<dbReference type="GO" id="GO:0006897">
    <property type="term" value="P:endocytosis"/>
    <property type="evidence" value="ECO:0007669"/>
    <property type="project" value="UniProtKB-KW"/>
</dbReference>
<evidence type="ECO:0000256" key="2">
    <source>
        <dbReference type="ARBA" id="ARBA00022536"/>
    </source>
</evidence>
<dbReference type="SMART" id="SM00192">
    <property type="entry name" value="LDLa"/>
    <property type="match status" value="1"/>
</dbReference>
<dbReference type="AlphaFoldDB" id="H2Z582"/>
<dbReference type="PROSITE" id="PS51120">
    <property type="entry name" value="LDLRB"/>
    <property type="match status" value="1"/>
</dbReference>
<keyword evidence="6" id="KW-0472">Membrane</keyword>
<evidence type="ECO:0008006" key="14">
    <source>
        <dbReference type="Google" id="ProtNLM"/>
    </source>
</evidence>
<evidence type="ECO:0000256" key="10">
    <source>
        <dbReference type="PROSITE-ProRule" id="PRU00124"/>
    </source>
</evidence>
<comment type="caution">
    <text evidence="10">Lacks conserved residue(s) required for the propagation of feature annotation.</text>
</comment>
<keyword evidence="4" id="KW-0732">Signal</keyword>
<keyword evidence="13" id="KW-1185">Reference proteome</keyword>
<evidence type="ECO:0000256" key="5">
    <source>
        <dbReference type="ARBA" id="ARBA00022737"/>
    </source>
</evidence>
<dbReference type="Pfam" id="PF00057">
    <property type="entry name" value="Ldl_recept_a"/>
    <property type="match status" value="1"/>
</dbReference>
<keyword evidence="5" id="KW-0677">Repeat</keyword>
<dbReference type="InterPro" id="IPR002172">
    <property type="entry name" value="LDrepeatLR_classA_rpt"/>
</dbReference>
<evidence type="ECO:0000256" key="3">
    <source>
        <dbReference type="ARBA" id="ARBA00022583"/>
    </source>
</evidence>
<keyword evidence="3" id="KW-0254">Endocytosis</keyword>
<keyword evidence="7 10" id="KW-1015">Disulfide bond</keyword>
<dbReference type="GO" id="GO:0016020">
    <property type="term" value="C:membrane"/>
    <property type="evidence" value="ECO:0007669"/>
    <property type="project" value="UniProtKB-SubCell"/>
</dbReference>
<sequence length="409" mass="44859">LPAPVNFLLVSQTRYITRIVFESTKGVLGVIPGVAVDHRAVYDVEAKPTPDAVLPIRGLKDACSIDYDPFERVVYWIDCNSGEIKSAQDNGTNVRVLVPNKRTNASNRPHDLAVEPYTRHLYWTDSATNSIEMMNLNGTVIGTVLSGKLSSGNIGGKYIDIMPRKITIDSMKGHIYFSNTCQDTRSCRFKILQAALDGSDCIELFGHNLHNVSAMVVDSASKRLYWADPYRAVIEWSNVDGSHRSTLIETSINQPVGLAVFGDSIYWVDSQVDGGVIAGANKLDGSNRRTIQSRVRNLKAIASAKQIYFGDRVNHPCSTDNGGCSHICVPEDNGITRCSCPTHLAVIEDSKCGKPVTCNPDQFRCKSTSTCIHLEWVCDGAEDCKDGSDELTCHPNGSPCKENQIECKP</sequence>
<name>H2Z582_CIOSA</name>
<dbReference type="FunFam" id="4.10.400.10:FF:000113">
    <property type="entry name" value="Low-density lipoprotein receptor-related protein 8"/>
    <property type="match status" value="1"/>
</dbReference>
<dbReference type="InterPro" id="IPR023415">
    <property type="entry name" value="LDLR_class-A_CS"/>
</dbReference>
<keyword evidence="2" id="KW-0245">EGF-like domain</keyword>
<dbReference type="Gene3D" id="4.10.400.10">
    <property type="entry name" value="Low-density Lipoprotein Receptor"/>
    <property type="match status" value="1"/>
</dbReference>
<evidence type="ECO:0000256" key="4">
    <source>
        <dbReference type="ARBA" id="ARBA00022729"/>
    </source>
</evidence>
<dbReference type="InParanoid" id="H2Z582"/>
<protein>
    <recommendedName>
        <fullName evidence="14">EGF-like domain-containing protein</fullName>
    </recommendedName>
</protein>
<evidence type="ECO:0000256" key="1">
    <source>
        <dbReference type="ARBA" id="ARBA00004167"/>
    </source>
</evidence>
<evidence type="ECO:0000256" key="7">
    <source>
        <dbReference type="ARBA" id="ARBA00023157"/>
    </source>
</evidence>
<dbReference type="PROSITE" id="PS50068">
    <property type="entry name" value="LDLRA_2"/>
    <property type="match status" value="1"/>
</dbReference>
<reference evidence="12" key="2">
    <citation type="submission" date="2025-08" db="UniProtKB">
        <authorList>
            <consortium name="Ensembl"/>
        </authorList>
    </citation>
    <scope>IDENTIFICATION</scope>
</reference>
<dbReference type="InterPro" id="IPR011042">
    <property type="entry name" value="6-blade_b-propeller_TolB-like"/>
</dbReference>
<dbReference type="Pfam" id="PF00058">
    <property type="entry name" value="Ldl_recept_b"/>
    <property type="match status" value="1"/>
</dbReference>
<dbReference type="Gene3D" id="2.120.10.30">
    <property type="entry name" value="TolB, C-terminal domain"/>
    <property type="match status" value="1"/>
</dbReference>
<dbReference type="InterPro" id="IPR036055">
    <property type="entry name" value="LDL_receptor-like_sf"/>
</dbReference>
<evidence type="ECO:0000313" key="13">
    <source>
        <dbReference type="Proteomes" id="UP000007875"/>
    </source>
</evidence>